<reference evidence="3 4" key="1">
    <citation type="submission" date="2024-08" db="EMBL/GenBank/DDBJ databases">
        <title>Insights into the chromosomal genome structure of Flemingia macrophylla.</title>
        <authorList>
            <person name="Ding Y."/>
            <person name="Zhao Y."/>
            <person name="Bi W."/>
            <person name="Wu M."/>
            <person name="Zhao G."/>
            <person name="Gong Y."/>
            <person name="Li W."/>
            <person name="Zhang P."/>
        </authorList>
    </citation>
    <scope>NUCLEOTIDE SEQUENCE [LARGE SCALE GENOMIC DNA]</scope>
    <source>
        <strain evidence="3">DYQJB</strain>
        <tissue evidence="3">Leaf</tissue>
    </source>
</reference>
<keyword evidence="1" id="KW-0802">TPR repeat</keyword>
<feature type="domain" description="Integrase catalytic" evidence="2">
    <location>
        <begin position="739"/>
        <end position="902"/>
    </location>
</feature>
<proteinExistence type="predicted"/>
<sequence>MSTLISISHNLKPTISLSPSLRQSSSFPLSFKAPFSASHSLNLSRRLFLPSVSGIWDAITGGNNNARQAVLAIRRGMTRTKETDNYDDEVNHLTFVFVAKGDVSGSVEEFDKAIQLDPRQKSYLWQRGLSLYYLNRYLYSPNYTFLDALFGGGQEKELHGMERKRSNISNGCGQAQLLCAASELDPFCHSFEEGAEQFRLDVAQNPNDTEESIWCFLCEAQLYGVDEARKRYLEANPRPVMREAYNMFKDGGDPEKLVAAFSGSREGEYFYASLYSGLYYESQNQADAAKVHIVSACQSSYGQRSDDYMASLSKVRIDLTEHRALLKSSASFPLSFFLFLSYFTNMADALDYTPPLHSYLYLHLGENPATALVFPILDSRNYHSWNRSMITALSAKNKIEFVDDTALTPPKTDPTYSAWRRCNNMVVSWIVHSVSPSIRQSILWMDKADEIWNDLKSRYSQGDPRRVSDLQFKASSLRQGDLSCSCNVLPVMKQRKREDQAIAVSTLLHQLLHSIALIADDLDILRLLAIGRMVDVCYHKHGFPPSHKFSNTKNSVVNNTMTNDCRVIESDQQQAPEVQEFRFTPQQYQALMALIQQSTQGNSASPSHINQIGSITSSTTPSSSGICSAFNSVNSHQQTSWVINSGATDHVSSSLSNFYTYTFITPITVKLPTGQHVIAIHSEIDMKTKEKIGIVDVNAGLYTMTSVVLRPSCLDKQFTCNTCHYAKQKKLPFSLSDSYASNPFDLLHIDIWGPCSKLSLHGHKYFLTIVDDNTHFTWIFLMTNKAETRTHVINFIQHVETQFEKHVKAIRTDNGLEFSMTQFFESKGIIHQTTCIETPEQNGIAERKHQHLLNVTRALLFQSNLNSSFWCFALMHAAYLINCIPTPFLQNISPFEKLYGKPCDIASLRVFGCLCYISTIKANRKKLDPRANPCIFLGFKPYTKGYLTFNLHTHQLEVSRNVIFYENHFPYLTSISSNESPSPSLPNPTNNNFHDPSYDMQTFPNTPIVPVSSTESASSPIVLRRSSRTCQPPPYLKDFHVTFASATSHYSSGIRYPLDSYISYNRLSSSFRHFTLSLYSTIEPTSYAEASKSDCWIKAMKEEIVALEANNTWIITSLPPNKSAIGCRWVYKVKQHADGSFERYKARLVAKGYTQLEGLDFIDTFSPVAKLTTVRLLLSVAAINDWFLKHLDVNNACLHGELHEEVYMQLPPGLSSTKSNQVCKLQKSLYGLKQASRQWYARLSAFLLSHGHHHSSADHSLFLKFNDNSHIALLVYVDDIVLAGNDLSEIRSITALLDQTFKIKDLGDLSYFLGLEIARNRTGIHLSQRKYILDILSDTGMLACCPVSTPMDSSNRLSASSGTPLEDPSVYRQLIGRLIYLTNTRPDIAYVVQHISQFVSQPTTAHYQAVFPVLRYLKQAPGLGIFLDARSSLHLKAFSDSDWAGYVDSRYSITGFSIYLSHSLVSWKSKKQQIVSRSSSEAEYRALASTTCELQWLIYLLEDLRVPFIRPALLFCDNQSAIHIASNQVFHKRTKYIDIDCHLVRERVNNGVIKLLPVSSSLQVAYFFTKALCPSSFKNLCSKLGMMNIYSQLEAGS</sequence>
<dbReference type="Gene3D" id="3.30.420.10">
    <property type="entry name" value="Ribonuclease H-like superfamily/Ribonuclease H"/>
    <property type="match status" value="1"/>
</dbReference>
<dbReference type="Proteomes" id="UP001603857">
    <property type="component" value="Unassembled WGS sequence"/>
</dbReference>
<dbReference type="PANTHER" id="PTHR47908:SF2">
    <property type="entry name" value="TETRATRICOPEPTIDE REPEAT (TPR)-LIKE SUPERFAMILY PROTEIN"/>
    <property type="match status" value="1"/>
</dbReference>
<keyword evidence="4" id="KW-1185">Reference proteome</keyword>
<dbReference type="InterPro" id="IPR013103">
    <property type="entry name" value="RVT_2"/>
</dbReference>
<organism evidence="3 4">
    <name type="scientific">Flemingia macrophylla</name>
    <dbReference type="NCBI Taxonomy" id="520843"/>
    <lineage>
        <taxon>Eukaryota</taxon>
        <taxon>Viridiplantae</taxon>
        <taxon>Streptophyta</taxon>
        <taxon>Embryophyta</taxon>
        <taxon>Tracheophyta</taxon>
        <taxon>Spermatophyta</taxon>
        <taxon>Magnoliopsida</taxon>
        <taxon>eudicotyledons</taxon>
        <taxon>Gunneridae</taxon>
        <taxon>Pentapetalae</taxon>
        <taxon>rosids</taxon>
        <taxon>fabids</taxon>
        <taxon>Fabales</taxon>
        <taxon>Fabaceae</taxon>
        <taxon>Papilionoideae</taxon>
        <taxon>50 kb inversion clade</taxon>
        <taxon>NPAAA clade</taxon>
        <taxon>indigoferoid/millettioid clade</taxon>
        <taxon>Phaseoleae</taxon>
        <taxon>Flemingia</taxon>
    </lineage>
</organism>
<dbReference type="InterPro" id="IPR043502">
    <property type="entry name" value="DNA/RNA_pol_sf"/>
</dbReference>
<gene>
    <name evidence="3" type="ORF">Fmac_024618</name>
</gene>
<dbReference type="Gene3D" id="1.25.40.10">
    <property type="entry name" value="Tetratricopeptide repeat domain"/>
    <property type="match status" value="2"/>
</dbReference>
<evidence type="ECO:0000256" key="1">
    <source>
        <dbReference type="PROSITE-ProRule" id="PRU00339"/>
    </source>
</evidence>
<name>A0ABD1LPW3_9FABA</name>
<dbReference type="Pfam" id="PF07727">
    <property type="entry name" value="RVT_2"/>
    <property type="match status" value="1"/>
</dbReference>
<dbReference type="InterPro" id="IPR011990">
    <property type="entry name" value="TPR-like_helical_dom_sf"/>
</dbReference>
<dbReference type="Pfam" id="PF14244">
    <property type="entry name" value="Retrotran_gag_3"/>
    <property type="match status" value="1"/>
</dbReference>
<evidence type="ECO:0000313" key="4">
    <source>
        <dbReference type="Proteomes" id="UP001603857"/>
    </source>
</evidence>
<dbReference type="InterPro" id="IPR029472">
    <property type="entry name" value="Copia-like_N"/>
</dbReference>
<comment type="caution">
    <text evidence="3">The sequence shown here is derived from an EMBL/GenBank/DDBJ whole genome shotgun (WGS) entry which is preliminary data.</text>
</comment>
<dbReference type="InterPro" id="IPR036397">
    <property type="entry name" value="RNaseH_sf"/>
</dbReference>
<dbReference type="SUPFAM" id="SSF53098">
    <property type="entry name" value="Ribonuclease H-like"/>
    <property type="match status" value="1"/>
</dbReference>
<dbReference type="EMBL" id="JBGMDY010000008">
    <property type="protein sequence ID" value="KAL2325560.1"/>
    <property type="molecule type" value="Genomic_DNA"/>
</dbReference>
<dbReference type="SUPFAM" id="SSF56672">
    <property type="entry name" value="DNA/RNA polymerases"/>
    <property type="match status" value="1"/>
</dbReference>
<dbReference type="PROSITE" id="PS50994">
    <property type="entry name" value="INTEGRASE"/>
    <property type="match status" value="1"/>
</dbReference>
<dbReference type="SUPFAM" id="SSF48452">
    <property type="entry name" value="TPR-like"/>
    <property type="match status" value="1"/>
</dbReference>
<dbReference type="Pfam" id="PF00665">
    <property type="entry name" value="rve"/>
    <property type="match status" value="1"/>
</dbReference>
<dbReference type="CDD" id="cd09272">
    <property type="entry name" value="RNase_HI_RT_Ty1"/>
    <property type="match status" value="1"/>
</dbReference>
<dbReference type="InterPro" id="IPR012337">
    <property type="entry name" value="RNaseH-like_sf"/>
</dbReference>
<dbReference type="PANTHER" id="PTHR47908">
    <property type="match status" value="1"/>
</dbReference>
<dbReference type="Pfam" id="PF25597">
    <property type="entry name" value="SH3_retrovirus"/>
    <property type="match status" value="1"/>
</dbReference>
<accession>A0ABD1LPW3</accession>
<dbReference type="PROSITE" id="PS50005">
    <property type="entry name" value="TPR"/>
    <property type="match status" value="1"/>
</dbReference>
<protein>
    <recommendedName>
        <fullName evidence="2">Integrase catalytic domain-containing protein</fullName>
    </recommendedName>
</protein>
<dbReference type="InterPro" id="IPR057670">
    <property type="entry name" value="SH3_retrovirus"/>
</dbReference>
<dbReference type="InterPro" id="IPR019734">
    <property type="entry name" value="TPR_rpt"/>
</dbReference>
<evidence type="ECO:0000313" key="3">
    <source>
        <dbReference type="EMBL" id="KAL2325560.1"/>
    </source>
</evidence>
<dbReference type="InterPro" id="IPR001584">
    <property type="entry name" value="Integrase_cat-core"/>
</dbReference>
<evidence type="ECO:0000259" key="2">
    <source>
        <dbReference type="PROSITE" id="PS50994"/>
    </source>
</evidence>
<feature type="repeat" description="TPR" evidence="1">
    <location>
        <begin position="87"/>
        <end position="120"/>
    </location>
</feature>